<dbReference type="EMBL" id="VFML01000001">
    <property type="protein sequence ID" value="TQJ05542.1"/>
    <property type="molecule type" value="Genomic_DNA"/>
</dbReference>
<comment type="caution">
    <text evidence="2">The sequence shown here is derived from an EMBL/GenBank/DDBJ whole genome shotgun (WGS) entry which is preliminary data.</text>
</comment>
<reference evidence="2 3" key="1">
    <citation type="submission" date="2019-06" db="EMBL/GenBank/DDBJ databases">
        <title>Sequencing the genomes of 1000 actinobacteria strains.</title>
        <authorList>
            <person name="Klenk H.-P."/>
        </authorList>
    </citation>
    <scope>NUCLEOTIDE SEQUENCE [LARGE SCALE GENOMIC DNA]</scope>
    <source>
        <strain evidence="2 3">DSM 45679</strain>
    </source>
</reference>
<keyword evidence="3" id="KW-1185">Reference proteome</keyword>
<evidence type="ECO:0000256" key="1">
    <source>
        <dbReference type="SAM" id="SignalP"/>
    </source>
</evidence>
<organism evidence="2 3">
    <name type="scientific">Amycolatopsis cihanbeyliensis</name>
    <dbReference type="NCBI Taxonomy" id="1128664"/>
    <lineage>
        <taxon>Bacteria</taxon>
        <taxon>Bacillati</taxon>
        <taxon>Actinomycetota</taxon>
        <taxon>Actinomycetes</taxon>
        <taxon>Pseudonocardiales</taxon>
        <taxon>Pseudonocardiaceae</taxon>
        <taxon>Amycolatopsis</taxon>
    </lineage>
</organism>
<name>A0A542DR22_AMYCI</name>
<evidence type="ECO:0000313" key="3">
    <source>
        <dbReference type="Proteomes" id="UP000320876"/>
    </source>
</evidence>
<feature type="chain" id="PRO_5038619659" evidence="1">
    <location>
        <begin position="33"/>
        <end position="255"/>
    </location>
</feature>
<dbReference type="AlphaFoldDB" id="A0A542DR22"/>
<keyword evidence="1" id="KW-0732">Signal</keyword>
<feature type="signal peptide" evidence="1">
    <location>
        <begin position="1"/>
        <end position="32"/>
    </location>
</feature>
<gene>
    <name evidence="2" type="ORF">FB471_5379</name>
</gene>
<sequence>MSTRRTPALARAVAVCLALCLVGALSVASGSAAPRPAQRLGAADAPSDKFPEGSGIKAGYWVEDTVSRIEKLRSEITIGQGTFNALVNPAATGGTIRGLLDLPEADSYFVTFGIMPVTSTVQLIQDGEAEGTVQVSFRPDPDNPDKNWMRAEADVTAKVFIKLKNVKVDGQPLDVGPDCRTATSASIRIKGNLPLQEGDPDSDTETRSTYTIPPFAGCGATEDLDPLLTGLVSGPGNALKTNLRLRCIATRCEQG</sequence>
<dbReference type="Proteomes" id="UP000320876">
    <property type="component" value="Unassembled WGS sequence"/>
</dbReference>
<protein>
    <submittedName>
        <fullName evidence="2">Uncharacterized protein</fullName>
    </submittedName>
</protein>
<dbReference type="OrthoDB" id="3821392at2"/>
<evidence type="ECO:0000313" key="2">
    <source>
        <dbReference type="EMBL" id="TQJ05542.1"/>
    </source>
</evidence>
<proteinExistence type="predicted"/>
<accession>A0A542DR22</accession>